<proteinExistence type="predicted"/>
<organism evidence="1 2">
    <name type="scientific">Kitasatospora viridis</name>
    <dbReference type="NCBI Taxonomy" id="281105"/>
    <lineage>
        <taxon>Bacteria</taxon>
        <taxon>Bacillati</taxon>
        <taxon>Actinomycetota</taxon>
        <taxon>Actinomycetes</taxon>
        <taxon>Kitasatosporales</taxon>
        <taxon>Streptomycetaceae</taxon>
        <taxon>Kitasatospora</taxon>
    </lineage>
</organism>
<dbReference type="AlphaFoldDB" id="A0A561TUY0"/>
<evidence type="ECO:0000313" key="1">
    <source>
        <dbReference type="EMBL" id="TWF90917.1"/>
    </source>
</evidence>
<keyword evidence="2" id="KW-1185">Reference proteome</keyword>
<evidence type="ECO:0000313" key="2">
    <source>
        <dbReference type="Proteomes" id="UP000317940"/>
    </source>
</evidence>
<protein>
    <submittedName>
        <fullName evidence="1">Uncharacterized protein</fullName>
    </submittedName>
</protein>
<reference evidence="1 2" key="1">
    <citation type="submission" date="2019-06" db="EMBL/GenBank/DDBJ databases">
        <title>Sequencing the genomes of 1000 actinobacteria strains.</title>
        <authorList>
            <person name="Klenk H.-P."/>
        </authorList>
    </citation>
    <scope>NUCLEOTIDE SEQUENCE [LARGE SCALE GENOMIC DNA]</scope>
    <source>
        <strain evidence="1 2">DSM 44826</strain>
    </source>
</reference>
<name>A0A561TUY0_9ACTN</name>
<dbReference type="Proteomes" id="UP000317940">
    <property type="component" value="Unassembled WGS sequence"/>
</dbReference>
<dbReference type="EMBL" id="VIWT01000002">
    <property type="protein sequence ID" value="TWF90917.1"/>
    <property type="molecule type" value="Genomic_DNA"/>
</dbReference>
<comment type="caution">
    <text evidence="1">The sequence shown here is derived from an EMBL/GenBank/DDBJ whole genome shotgun (WGS) entry which is preliminary data.</text>
</comment>
<gene>
    <name evidence="1" type="ORF">FHX73_1229</name>
</gene>
<dbReference type="RefSeq" id="WP_246213909.1">
    <property type="nucleotide sequence ID" value="NZ_BAAAMZ010000002.1"/>
</dbReference>
<accession>A0A561TUY0</accession>
<sequence length="195" mass="21118">MTTSQAETVYWRRLTAAPAPYPSAHQQAGHELDLLCSLILAAPAAAPAIEQLADHGHDQPEGALVLGALLHLAGHRDGSRFWWEFAAGGGSHTAASCLSLHHHSLGEPRDGDFWRSQAEQLARRPRPARRSPAVPRPLVPHAVRADLLARCQEGLDVRLPPRILAAIGQLPVDDDEDHGEVPRSHPDLVHWLAGA</sequence>